<evidence type="ECO:0000313" key="1">
    <source>
        <dbReference type="EMBL" id="PYI15446.1"/>
    </source>
</evidence>
<dbReference type="EMBL" id="KZ825186">
    <property type="protein sequence ID" value="PYI15446.1"/>
    <property type="molecule type" value="Genomic_DNA"/>
</dbReference>
<evidence type="ECO:0000313" key="2">
    <source>
        <dbReference type="Proteomes" id="UP000249829"/>
    </source>
</evidence>
<dbReference type="Proteomes" id="UP000249829">
    <property type="component" value="Unassembled WGS sequence"/>
</dbReference>
<dbReference type="AlphaFoldDB" id="A0A2V5I740"/>
<name>A0A2V5I740_ASPV1</name>
<organism evidence="1 2">
    <name type="scientific">Aspergillus violaceofuscus (strain CBS 115571)</name>
    <dbReference type="NCBI Taxonomy" id="1450538"/>
    <lineage>
        <taxon>Eukaryota</taxon>
        <taxon>Fungi</taxon>
        <taxon>Dikarya</taxon>
        <taxon>Ascomycota</taxon>
        <taxon>Pezizomycotina</taxon>
        <taxon>Eurotiomycetes</taxon>
        <taxon>Eurotiomycetidae</taxon>
        <taxon>Eurotiales</taxon>
        <taxon>Aspergillaceae</taxon>
        <taxon>Aspergillus</taxon>
    </lineage>
</organism>
<reference evidence="1 2" key="1">
    <citation type="submission" date="2018-02" db="EMBL/GenBank/DDBJ databases">
        <title>The genomes of Aspergillus section Nigri reveals drivers in fungal speciation.</title>
        <authorList>
            <consortium name="DOE Joint Genome Institute"/>
            <person name="Vesth T.C."/>
            <person name="Nybo J."/>
            <person name="Theobald S."/>
            <person name="Brandl J."/>
            <person name="Frisvad J.C."/>
            <person name="Nielsen K.F."/>
            <person name="Lyhne E.K."/>
            <person name="Kogle M.E."/>
            <person name="Kuo A."/>
            <person name="Riley R."/>
            <person name="Clum A."/>
            <person name="Nolan M."/>
            <person name="Lipzen A."/>
            <person name="Salamov A."/>
            <person name="Henrissat B."/>
            <person name="Wiebenga A."/>
            <person name="De vries R.P."/>
            <person name="Grigoriev I.V."/>
            <person name="Mortensen U.H."/>
            <person name="Andersen M.R."/>
            <person name="Baker S.E."/>
        </authorList>
    </citation>
    <scope>NUCLEOTIDE SEQUENCE [LARGE SCALE GENOMIC DNA]</scope>
    <source>
        <strain evidence="1 2">CBS 115571</strain>
    </source>
</reference>
<keyword evidence="2" id="KW-1185">Reference proteome</keyword>
<protein>
    <submittedName>
        <fullName evidence="1">Uncharacterized protein</fullName>
    </submittedName>
</protein>
<accession>A0A2V5I740</accession>
<sequence>MSSTTTTTKMESTPDVWVYTHVHNHRHIIIVSDGTDDEMQPLPSTAYAARAVSCSTIVSEEPEENRNQARPIPGNRAMCRTARTLRTRNTSVSPPRSRRCITTLSTSPFNMESYPREGEGPPESVVDRTTHLPQTATQRQVVTERGGNTCSSHRTKPCQIDIGTKLHRLSLNHFV</sequence>
<proteinExistence type="predicted"/>
<gene>
    <name evidence="1" type="ORF">BO99DRAFT_252372</name>
</gene>